<comment type="caution">
    <text evidence="1">The sequence shown here is derived from an EMBL/GenBank/DDBJ whole genome shotgun (WGS) entry which is preliminary data.</text>
</comment>
<organism evidence="1 2">
    <name type="scientific">Portunus trituberculatus</name>
    <name type="common">Swimming crab</name>
    <name type="synonym">Neptunus trituberculatus</name>
    <dbReference type="NCBI Taxonomy" id="210409"/>
    <lineage>
        <taxon>Eukaryota</taxon>
        <taxon>Metazoa</taxon>
        <taxon>Ecdysozoa</taxon>
        <taxon>Arthropoda</taxon>
        <taxon>Crustacea</taxon>
        <taxon>Multicrustacea</taxon>
        <taxon>Malacostraca</taxon>
        <taxon>Eumalacostraca</taxon>
        <taxon>Eucarida</taxon>
        <taxon>Decapoda</taxon>
        <taxon>Pleocyemata</taxon>
        <taxon>Brachyura</taxon>
        <taxon>Eubrachyura</taxon>
        <taxon>Portunoidea</taxon>
        <taxon>Portunidae</taxon>
        <taxon>Portuninae</taxon>
        <taxon>Portunus</taxon>
    </lineage>
</organism>
<dbReference type="AlphaFoldDB" id="A0A5B7HCX9"/>
<gene>
    <name evidence="1" type="ORF">E2C01_063143</name>
</gene>
<dbReference type="EMBL" id="VSRR010028635">
    <property type="protein sequence ID" value="MPC68932.1"/>
    <property type="molecule type" value="Genomic_DNA"/>
</dbReference>
<reference evidence="1 2" key="1">
    <citation type="submission" date="2019-05" db="EMBL/GenBank/DDBJ databases">
        <title>Another draft genome of Portunus trituberculatus and its Hox gene families provides insights of decapod evolution.</title>
        <authorList>
            <person name="Jeong J.-H."/>
            <person name="Song I."/>
            <person name="Kim S."/>
            <person name="Choi T."/>
            <person name="Kim D."/>
            <person name="Ryu S."/>
            <person name="Kim W."/>
        </authorList>
    </citation>
    <scope>NUCLEOTIDE SEQUENCE [LARGE SCALE GENOMIC DNA]</scope>
    <source>
        <tissue evidence="1">Muscle</tissue>
    </source>
</reference>
<evidence type="ECO:0000313" key="2">
    <source>
        <dbReference type="Proteomes" id="UP000324222"/>
    </source>
</evidence>
<name>A0A5B7HCX9_PORTR</name>
<protein>
    <submittedName>
        <fullName evidence="1">Uncharacterized protein</fullName>
    </submittedName>
</protein>
<proteinExistence type="predicted"/>
<evidence type="ECO:0000313" key="1">
    <source>
        <dbReference type="EMBL" id="MPC68932.1"/>
    </source>
</evidence>
<keyword evidence="2" id="KW-1185">Reference proteome</keyword>
<accession>A0A5B7HCX9</accession>
<dbReference type="Proteomes" id="UP000324222">
    <property type="component" value="Unassembled WGS sequence"/>
</dbReference>
<sequence length="71" mass="7708">MGAPRTVMGETTSRCGRTDFGRNDLLVGAPRTVVGETTSRCGRNDRIPLAISPTVQIYKVFHPCIHGHVSI</sequence>